<evidence type="ECO:0000313" key="1">
    <source>
        <dbReference type="EMBL" id="KAH7857558.1"/>
    </source>
</evidence>
<gene>
    <name evidence="1" type="ORF">Vadar_014024</name>
</gene>
<organism evidence="1 2">
    <name type="scientific">Vaccinium darrowii</name>
    <dbReference type="NCBI Taxonomy" id="229202"/>
    <lineage>
        <taxon>Eukaryota</taxon>
        <taxon>Viridiplantae</taxon>
        <taxon>Streptophyta</taxon>
        <taxon>Embryophyta</taxon>
        <taxon>Tracheophyta</taxon>
        <taxon>Spermatophyta</taxon>
        <taxon>Magnoliopsida</taxon>
        <taxon>eudicotyledons</taxon>
        <taxon>Gunneridae</taxon>
        <taxon>Pentapetalae</taxon>
        <taxon>asterids</taxon>
        <taxon>Ericales</taxon>
        <taxon>Ericaceae</taxon>
        <taxon>Vaccinioideae</taxon>
        <taxon>Vaccinieae</taxon>
        <taxon>Vaccinium</taxon>
    </lineage>
</organism>
<dbReference type="Proteomes" id="UP000828048">
    <property type="component" value="Chromosome 3"/>
</dbReference>
<dbReference type="EMBL" id="CM037153">
    <property type="protein sequence ID" value="KAH7857558.1"/>
    <property type="molecule type" value="Genomic_DNA"/>
</dbReference>
<evidence type="ECO:0000313" key="2">
    <source>
        <dbReference type="Proteomes" id="UP000828048"/>
    </source>
</evidence>
<keyword evidence="2" id="KW-1185">Reference proteome</keyword>
<comment type="caution">
    <text evidence="1">The sequence shown here is derived from an EMBL/GenBank/DDBJ whole genome shotgun (WGS) entry which is preliminary data.</text>
</comment>
<reference evidence="1 2" key="1">
    <citation type="journal article" date="2021" name="Hortic Res">
        <title>High-quality reference genome and annotation aids understanding of berry development for evergreen blueberry (Vaccinium darrowii).</title>
        <authorList>
            <person name="Yu J."/>
            <person name="Hulse-Kemp A.M."/>
            <person name="Babiker E."/>
            <person name="Staton M."/>
        </authorList>
    </citation>
    <scope>NUCLEOTIDE SEQUENCE [LARGE SCALE GENOMIC DNA]</scope>
    <source>
        <strain evidence="2">cv. NJ 8807/NJ 8810</strain>
        <tissue evidence="1">Young leaf</tissue>
    </source>
</reference>
<protein>
    <submittedName>
        <fullName evidence="1">Uncharacterized protein</fullName>
    </submittedName>
</protein>
<accession>A0ACB7YWA4</accession>
<sequence length="245" mass="28054">MAVLLTLNPNMSHKLEGHRRGIRSNYLPTLALSPRVIPLKLLWNPTEIGFYNLLVAFPIFPESDRNWVLVAFLIDFWVELKMAFGRRCRSNANRANQNLGLGFVRNTRSMSGKRIVLLSNTEVTKKHCSEKMIQNHEKSLVESLPLDILIRILCGVDHGDLKRLFNVSKMFREATLVAKKWHFAYSTPVKTSVFKSSTDLRDVRNSEEVEAPNAPIQCRRPYCSRLIRKNVCDISVALFTSPDEV</sequence>
<proteinExistence type="predicted"/>
<name>A0ACB7YWA4_9ERIC</name>